<proteinExistence type="predicted"/>
<protein>
    <submittedName>
        <fullName evidence="2">Uncharacterized protein</fullName>
    </submittedName>
</protein>
<feature type="non-terminal residue" evidence="2">
    <location>
        <position position="1"/>
    </location>
</feature>
<dbReference type="EMBL" id="AGNL01027018">
    <property type="protein sequence ID" value="EJK57796.1"/>
    <property type="molecule type" value="Genomic_DNA"/>
</dbReference>
<evidence type="ECO:0000313" key="2">
    <source>
        <dbReference type="EMBL" id="EJK57796.1"/>
    </source>
</evidence>
<dbReference type="AlphaFoldDB" id="K0SA36"/>
<sequence length="85" mass="8919">RARQTAIDWGRGPAPRTVPDVRDWASTSAWVAAPCGCVAAGTDPPAGVPPCWKALTTFFQHSLEGREVLAPLGYIGGEGLDLACK</sequence>
<evidence type="ECO:0000313" key="3">
    <source>
        <dbReference type="Proteomes" id="UP000266841"/>
    </source>
</evidence>
<dbReference type="Proteomes" id="UP000266841">
    <property type="component" value="Unassembled WGS sequence"/>
</dbReference>
<gene>
    <name evidence="2" type="ORF">THAOC_22127</name>
</gene>
<comment type="caution">
    <text evidence="2">The sequence shown here is derived from an EMBL/GenBank/DDBJ whole genome shotgun (WGS) entry which is preliminary data.</text>
</comment>
<keyword evidence="3" id="KW-1185">Reference proteome</keyword>
<evidence type="ECO:0000256" key="1">
    <source>
        <dbReference type="SAM" id="MobiDB-lite"/>
    </source>
</evidence>
<organism evidence="2 3">
    <name type="scientific">Thalassiosira oceanica</name>
    <name type="common">Marine diatom</name>
    <dbReference type="NCBI Taxonomy" id="159749"/>
    <lineage>
        <taxon>Eukaryota</taxon>
        <taxon>Sar</taxon>
        <taxon>Stramenopiles</taxon>
        <taxon>Ochrophyta</taxon>
        <taxon>Bacillariophyta</taxon>
        <taxon>Coscinodiscophyceae</taxon>
        <taxon>Thalassiosirophycidae</taxon>
        <taxon>Thalassiosirales</taxon>
        <taxon>Thalassiosiraceae</taxon>
        <taxon>Thalassiosira</taxon>
    </lineage>
</organism>
<reference evidence="2 3" key="1">
    <citation type="journal article" date="2012" name="Genome Biol.">
        <title>Genome and low-iron response of an oceanic diatom adapted to chronic iron limitation.</title>
        <authorList>
            <person name="Lommer M."/>
            <person name="Specht M."/>
            <person name="Roy A.S."/>
            <person name="Kraemer L."/>
            <person name="Andreson R."/>
            <person name="Gutowska M.A."/>
            <person name="Wolf J."/>
            <person name="Bergner S.V."/>
            <person name="Schilhabel M.B."/>
            <person name="Klostermeier U.C."/>
            <person name="Beiko R.G."/>
            <person name="Rosenstiel P."/>
            <person name="Hippler M."/>
            <person name="Laroche J."/>
        </authorList>
    </citation>
    <scope>NUCLEOTIDE SEQUENCE [LARGE SCALE GENOMIC DNA]</scope>
    <source>
        <strain evidence="2 3">CCMP1005</strain>
    </source>
</reference>
<feature type="region of interest" description="Disordered" evidence="1">
    <location>
        <begin position="1"/>
        <end position="20"/>
    </location>
</feature>
<accession>K0SA36</accession>
<name>K0SA36_THAOC</name>